<accession>A0AAV0WS50</accession>
<dbReference type="Proteomes" id="UP001160148">
    <property type="component" value="Unassembled WGS sequence"/>
</dbReference>
<evidence type="ECO:0000256" key="1">
    <source>
        <dbReference type="PROSITE-ProRule" id="PRU00325"/>
    </source>
</evidence>
<dbReference type="Gene3D" id="3.90.320.10">
    <property type="match status" value="1"/>
</dbReference>
<dbReference type="PANTHER" id="PTHR39953">
    <property type="entry name" value="RE54151P"/>
    <property type="match status" value="1"/>
</dbReference>
<keyword evidence="1" id="KW-0479">Metal-binding</keyword>
<dbReference type="AlphaFoldDB" id="A0AAV0WS50"/>
<dbReference type="InterPro" id="IPR011604">
    <property type="entry name" value="PDDEXK-like_dom_sf"/>
</dbReference>
<organism evidence="3 4">
    <name type="scientific">Macrosiphum euphorbiae</name>
    <name type="common">potato aphid</name>
    <dbReference type="NCBI Taxonomy" id="13131"/>
    <lineage>
        <taxon>Eukaryota</taxon>
        <taxon>Metazoa</taxon>
        <taxon>Ecdysozoa</taxon>
        <taxon>Arthropoda</taxon>
        <taxon>Hexapoda</taxon>
        <taxon>Insecta</taxon>
        <taxon>Pterygota</taxon>
        <taxon>Neoptera</taxon>
        <taxon>Paraneoptera</taxon>
        <taxon>Hemiptera</taxon>
        <taxon>Sternorrhyncha</taxon>
        <taxon>Aphidomorpha</taxon>
        <taxon>Aphidoidea</taxon>
        <taxon>Aphididae</taxon>
        <taxon>Macrosiphini</taxon>
        <taxon>Macrosiphum</taxon>
    </lineage>
</organism>
<dbReference type="PROSITE" id="PS50966">
    <property type="entry name" value="ZF_SWIM"/>
    <property type="match status" value="1"/>
</dbReference>
<evidence type="ECO:0000313" key="4">
    <source>
        <dbReference type="Proteomes" id="UP001160148"/>
    </source>
</evidence>
<keyword evidence="1" id="KW-0862">Zinc</keyword>
<evidence type="ECO:0000313" key="3">
    <source>
        <dbReference type="EMBL" id="CAI6358909.1"/>
    </source>
</evidence>
<dbReference type="GO" id="GO:0008270">
    <property type="term" value="F:zinc ion binding"/>
    <property type="evidence" value="ECO:0007669"/>
    <property type="project" value="UniProtKB-KW"/>
</dbReference>
<dbReference type="SUPFAM" id="SSF52980">
    <property type="entry name" value="Restriction endonuclease-like"/>
    <property type="match status" value="1"/>
</dbReference>
<proteinExistence type="predicted"/>
<dbReference type="InterPro" id="IPR007527">
    <property type="entry name" value="Znf_SWIM"/>
</dbReference>
<evidence type="ECO:0000259" key="2">
    <source>
        <dbReference type="PROSITE" id="PS50966"/>
    </source>
</evidence>
<protein>
    <recommendedName>
        <fullName evidence="2">SWIM-type domain-containing protein</fullName>
    </recommendedName>
</protein>
<feature type="domain" description="SWIM-type" evidence="2">
    <location>
        <begin position="87"/>
        <end position="123"/>
    </location>
</feature>
<dbReference type="PANTHER" id="PTHR39953:SF1">
    <property type="entry name" value="RE54151P"/>
    <property type="match status" value="1"/>
</dbReference>
<gene>
    <name evidence="3" type="ORF">MEUPH1_LOCUS14372</name>
</gene>
<keyword evidence="4" id="KW-1185">Reference proteome</keyword>
<dbReference type="EMBL" id="CARXXK010000002">
    <property type="protein sequence ID" value="CAI6358909.1"/>
    <property type="molecule type" value="Genomic_DNA"/>
</dbReference>
<dbReference type="Pfam" id="PF04434">
    <property type="entry name" value="SWIM"/>
    <property type="match status" value="1"/>
</dbReference>
<dbReference type="GO" id="GO:0006281">
    <property type="term" value="P:DNA repair"/>
    <property type="evidence" value="ECO:0007669"/>
    <property type="project" value="UniProtKB-ARBA"/>
</dbReference>
<reference evidence="3 4" key="1">
    <citation type="submission" date="2023-01" db="EMBL/GenBank/DDBJ databases">
        <authorList>
            <person name="Whitehead M."/>
        </authorList>
    </citation>
    <scope>NUCLEOTIDE SEQUENCE [LARGE SCALE GENOMIC DNA]</scope>
</reference>
<dbReference type="CDD" id="cd22343">
    <property type="entry name" value="PDDEXK_lambda_exonuclease-like"/>
    <property type="match status" value="1"/>
</dbReference>
<dbReference type="InterPro" id="IPR011335">
    <property type="entry name" value="Restrct_endonuc-II-like"/>
</dbReference>
<name>A0AAV0WS50_9HEMI</name>
<keyword evidence="1" id="KW-0863">Zinc-finger</keyword>
<sequence>METLDDVEAICVVYSLYKRQQLKQKMTRKRKYWVHPLNMKKINEDNIKQLKRGEIAYKDGHVLKFQADLDLNIIVGEIKLSMKNDKYKVNMMLNDSCIVEAECTCPSGQVVCRHIAALALYTYYNLSSTDKSCSWNLRKSNTCDEVKTISQIYGGFVSPSTIISDEDFSTFKHTLDNLSTPVSFSWLLRPEPEHIESNESLKFQLSSIESVVNKYDCKQLVKTGHFEALGLTNEKSGIRVLGKEQNVNVIPTGLWLANNGFLGASPDGLINSDYIVEIKCPWKFRNKALDIELKNDHRQLYLTNRKLCYLVVWTPNQTMITEVEKDPDWFINLKVLEQFFIKNFIPFLIEN</sequence>
<comment type="caution">
    <text evidence="3">The sequence shown here is derived from an EMBL/GenBank/DDBJ whole genome shotgun (WGS) entry which is preliminary data.</text>
</comment>